<dbReference type="Pfam" id="PF00271">
    <property type="entry name" value="Helicase_C"/>
    <property type="match status" value="1"/>
</dbReference>
<dbReference type="PANTHER" id="PTHR13710">
    <property type="entry name" value="DNA HELICASE RECQ FAMILY MEMBER"/>
    <property type="match status" value="1"/>
</dbReference>
<dbReference type="Pfam" id="PF13307">
    <property type="entry name" value="Helicase_C_2"/>
    <property type="match status" value="1"/>
</dbReference>
<evidence type="ECO:0000313" key="12">
    <source>
        <dbReference type="EMBL" id="TDW92885.1"/>
    </source>
</evidence>
<keyword evidence="3" id="KW-0378">Hydrolase</keyword>
<comment type="catalytic activity">
    <reaction evidence="7">
        <text>Couples ATP hydrolysis with the unwinding of duplex DNA by translocating in the 3'-5' direction.</text>
        <dbReference type="EC" id="5.6.2.4"/>
    </reaction>
</comment>
<evidence type="ECO:0000256" key="4">
    <source>
        <dbReference type="ARBA" id="ARBA00022840"/>
    </source>
</evidence>
<reference evidence="12 13" key="1">
    <citation type="submission" date="2019-03" db="EMBL/GenBank/DDBJ databases">
        <title>Genomic Encyclopedia of Type Strains, Phase III (KMG-III): the genomes of soil and plant-associated and newly described type strains.</title>
        <authorList>
            <person name="Whitman W."/>
        </authorList>
    </citation>
    <scope>NUCLEOTIDE SEQUENCE [LARGE SCALE GENOMIC DNA]</scope>
    <source>
        <strain evidence="12 13">VKMAc-2574</strain>
    </source>
</reference>
<comment type="caution">
    <text evidence="12">The sequence shown here is derived from an EMBL/GenBank/DDBJ whole genome shotgun (WGS) entry which is preliminary data.</text>
</comment>
<dbReference type="SMART" id="SM00491">
    <property type="entry name" value="HELICc2"/>
    <property type="match status" value="1"/>
</dbReference>
<dbReference type="SMART" id="SM00488">
    <property type="entry name" value="DEXDc2"/>
    <property type="match status" value="1"/>
</dbReference>
<evidence type="ECO:0000256" key="5">
    <source>
        <dbReference type="ARBA" id="ARBA00023125"/>
    </source>
</evidence>
<evidence type="ECO:0000259" key="9">
    <source>
        <dbReference type="PROSITE" id="PS51192"/>
    </source>
</evidence>
<evidence type="ECO:0000259" key="10">
    <source>
        <dbReference type="PROSITE" id="PS51193"/>
    </source>
</evidence>
<keyword evidence="6" id="KW-0413">Isomerase</keyword>
<dbReference type="InterPro" id="IPR006554">
    <property type="entry name" value="Helicase-like_DEXD_c2"/>
</dbReference>
<organism evidence="12 13">
    <name type="scientific">Kribbella pratensis</name>
    <dbReference type="NCBI Taxonomy" id="2512112"/>
    <lineage>
        <taxon>Bacteria</taxon>
        <taxon>Bacillati</taxon>
        <taxon>Actinomycetota</taxon>
        <taxon>Actinomycetes</taxon>
        <taxon>Propionibacteriales</taxon>
        <taxon>Kribbellaceae</taxon>
        <taxon>Kribbella</taxon>
    </lineage>
</organism>
<dbReference type="InterPro" id="IPR014001">
    <property type="entry name" value="Helicase_ATP-bd"/>
</dbReference>
<dbReference type="SUPFAM" id="SSF53098">
    <property type="entry name" value="Ribonuclease H-like"/>
    <property type="match status" value="1"/>
</dbReference>
<dbReference type="InterPro" id="IPR013520">
    <property type="entry name" value="Ribonucl_H"/>
</dbReference>
<dbReference type="EC" id="5.6.2.4" evidence="8"/>
<dbReference type="Gene3D" id="3.40.50.300">
    <property type="entry name" value="P-loop containing nucleotide triphosphate hydrolases"/>
    <property type="match status" value="4"/>
</dbReference>
<feature type="domain" description="Helicase ATP-binding" evidence="10">
    <location>
        <begin position="349"/>
        <end position="660"/>
    </location>
</feature>
<proteinExistence type="inferred from homology"/>
<dbReference type="EMBL" id="SODU01000001">
    <property type="protein sequence ID" value="TDW92885.1"/>
    <property type="molecule type" value="Genomic_DNA"/>
</dbReference>
<evidence type="ECO:0000256" key="7">
    <source>
        <dbReference type="ARBA" id="ARBA00034617"/>
    </source>
</evidence>
<dbReference type="Gene3D" id="3.30.420.10">
    <property type="entry name" value="Ribonuclease H-like superfamily/Ribonuclease H"/>
    <property type="match status" value="1"/>
</dbReference>
<evidence type="ECO:0000256" key="3">
    <source>
        <dbReference type="ARBA" id="ARBA00022801"/>
    </source>
</evidence>
<dbReference type="InterPro" id="IPR011545">
    <property type="entry name" value="DEAD/DEAH_box_helicase_dom"/>
</dbReference>
<dbReference type="Pfam" id="PF00270">
    <property type="entry name" value="DEAD"/>
    <property type="match status" value="1"/>
</dbReference>
<sequence length="1991" mass="214288">MPQGDETGTMSAAVRKVVALVGEHENGVTFADLVAAARSRFPGVTPTRLTVLLDHALTARALQRTGDVIRVGEELAEPSSEATPEPGARIVVLDLESVVHTTDTEPFTEKRIFQIGALRMGSDVAWVQTAPEFERFLMLPDESWEIRSPTLRARHAAEGKPPLDALTDLQAYCAEADVLLTYNGTVADVPILADAMGRELLPPLSTTPVDAYYLALSLWPTAPSHRLANLCDDVGVDRGDLAWHDAVDDARLLERLVIRMAAELAGWSEQMRQLVCSVAPDSPAWSLVLHLAGHLGEPTSHNQAAITAVLGTGLGAHVPRRQGPAGPTATIRVTSEMRDDGRVSPGRLAQIVRGPGARLRDEQEQMSSAIHRWVDDGVPGLVEAPTGTGKSYAVLACALEWLAGDPNRRALITTFTKQLQLQLAHDVVALDRNAPGLGLLAECDVVKGASNRLSLRALVAALADATQLTRSRRTPERNRFLATAGFRELLVFLTLRFLASPDVEAGWTAHSVDPVDMPPFFSEYLTKALPVWLESLSQGTNGEYGATAGTPMAPHTDYVAEALSSHRLLLANHALLLAHLSELGSMGPDTLLIVDEAHQLEDAATSALSTVLEHRGVQSLHADLLSWSRSAQTGSAHDSVRAAVTNLGLLLDNAQFPKAASLVMDARGAVGGQVGGRTVTLASDYTGTSGVSQVRTLQSLIRRLSGQCHALTGALGNYLREHGSTLNFFEFERVQALLTATATYKANTESINADIDAIIGRARPAATGAPEPETPTVEADPDLDPDHVALADLPPGTSNRVVYAEELGQLRGDLRSYDFSVTSSPIELPEDVDWRQFLITFPRTYYVSATLRIGGRWDFIRARLGLDPNTRTLSLNTPFDMKSQAELVCFSDFPSWAEQSEGAMRTVAHQLAGYATEVVTQADPDESGRGGYVGGAMVLTTARSTAGGIAEHLADELRKRGDDTPVRSALVLGNRRGVDEFKDQEHGGGFLIGTKGLWQGVDVDDEERLRLVWINKLPFAPFAAPVIEARRAVVAARAMAAHAEDPDAAATAMYYLPLAALQLRQAVGRLIRSERHRGVVVISDRKLAGQTALRRAYRRTFLGSLDEGLLRPDEVTGELGGGNVVTMADGWQRIWSFLARLDLISQPRADKLCTPEKLNEHTLLPHTRMIRQLALTAEQVDEHRAAGTLADEVVRRGAQIGGLLALRDTPAELKPAQQTVIAAVAEGRNVLGLLPTGFGKSFCFQLPALVLPGVTIVVSPLVALMTDQALALNRSIGGAVRALVAPLRESSSRAGKTEVADQLLGRHDHGIRLVYVSPERLAQRRFREVVRSAVKAGIVNRIALDEAHTFVQWDDFRPSMGRAEKFLQELRTDHGLPVTALTATANRTVLAGLRQGVFALLPDTNLDAEAAEDKVGTLLTVRENPIRPELALFRRSISAAGSAITGGLAEEVASAVEDHAIFYCLTVKEVVALSAHLRDFLGDGSVRVRRFHGRLTEIEKSAVLNEFREAPRRGEEGFAPLIVVATSAFGLGIDRADVRTVYCASAPTDLAALYQQVGRTGRDAAAQPGSAADGPANVGLALMTGRGLRTVQFMTEGDLSMQLLVRMGKAVLATHGTLDVSTVADRLMGEDVDAGRLSQQDAGKTRTAETYNSGVMRAFTALASLGAVDDLGDFPPLATVRAGELLDTYSEDGDDDASVRAAIKAVLALPNRTTDGTLHRSVLAISKLHRHLAAVVPGYDAFAGDAAGTWHLLADLHDQGLLDVSAAPSRRMVTGLRANVATLPAGFKAAVSGKAARAAAEITFLRDFFADSTTCANRKLADYFGVRDLPDGCCSHAGNRCSACWQSGNWPAGETKPKVADALETPKPRPAGSRTDTAFAQRRLDDKVYDLVWDIYAGVHIRDLQRALRGEDSSWNPKTRKRRRLRTALVNSRYFGSSPSIRLEELEDSLQRLQDAGRVAQVGAVWRESQHIARDARKAAASQPVASGSTP</sequence>
<evidence type="ECO:0000313" key="13">
    <source>
        <dbReference type="Proteomes" id="UP000295060"/>
    </source>
</evidence>
<accession>A0ABY2FIE2</accession>
<evidence type="ECO:0000256" key="2">
    <source>
        <dbReference type="ARBA" id="ARBA00022741"/>
    </source>
</evidence>
<keyword evidence="2" id="KW-0547">Nucleotide-binding</keyword>
<evidence type="ECO:0000259" key="11">
    <source>
        <dbReference type="PROSITE" id="PS51194"/>
    </source>
</evidence>
<dbReference type="InterPro" id="IPR001650">
    <property type="entry name" value="Helicase_C-like"/>
</dbReference>
<feature type="domain" description="Helicase C-terminal" evidence="11">
    <location>
        <begin position="1448"/>
        <end position="1605"/>
    </location>
</feature>
<dbReference type="SMART" id="SM00487">
    <property type="entry name" value="DEXDc"/>
    <property type="match status" value="2"/>
</dbReference>
<keyword evidence="13" id="KW-1185">Reference proteome</keyword>
<dbReference type="InterPro" id="IPR012337">
    <property type="entry name" value="RNaseH-like_sf"/>
</dbReference>
<dbReference type="InterPro" id="IPR006555">
    <property type="entry name" value="ATP-dep_Helicase_C"/>
</dbReference>
<dbReference type="PROSITE" id="PS51194">
    <property type="entry name" value="HELICASE_CTER"/>
    <property type="match status" value="1"/>
</dbReference>
<dbReference type="PANTHER" id="PTHR13710:SF105">
    <property type="entry name" value="ATP-DEPENDENT DNA HELICASE Q1"/>
    <property type="match status" value="1"/>
</dbReference>
<evidence type="ECO:0000256" key="6">
    <source>
        <dbReference type="ARBA" id="ARBA00023235"/>
    </source>
</evidence>
<dbReference type="SMART" id="SM00490">
    <property type="entry name" value="HELICc"/>
    <property type="match status" value="1"/>
</dbReference>
<evidence type="ECO:0000256" key="1">
    <source>
        <dbReference type="ARBA" id="ARBA00005446"/>
    </source>
</evidence>
<keyword evidence="5" id="KW-0238">DNA-binding</keyword>
<protein>
    <recommendedName>
        <fullName evidence="8">DNA 3'-5' helicase</fullName>
        <ecNumber evidence="8">5.6.2.4</ecNumber>
    </recommendedName>
</protein>
<gene>
    <name evidence="12" type="ORF">EV137_0152</name>
</gene>
<dbReference type="PROSITE" id="PS51193">
    <property type="entry name" value="HELICASE_ATP_BIND_2"/>
    <property type="match status" value="1"/>
</dbReference>
<dbReference type="PROSITE" id="PS51192">
    <property type="entry name" value="HELICASE_ATP_BIND_1"/>
    <property type="match status" value="1"/>
</dbReference>
<dbReference type="InterPro" id="IPR014013">
    <property type="entry name" value="Helic_SF1/SF2_ATP-bd_DinG/Rad3"/>
</dbReference>
<dbReference type="CDD" id="cd17920">
    <property type="entry name" value="DEXHc_RecQ"/>
    <property type="match status" value="1"/>
</dbReference>
<dbReference type="SMART" id="SM00479">
    <property type="entry name" value="EXOIII"/>
    <property type="match status" value="1"/>
</dbReference>
<dbReference type="InterPro" id="IPR036397">
    <property type="entry name" value="RNaseH_sf"/>
</dbReference>
<feature type="domain" description="Helicase ATP-binding" evidence="9">
    <location>
        <begin position="1221"/>
        <end position="1403"/>
    </location>
</feature>
<name>A0ABY2FIE2_9ACTN</name>
<keyword evidence="4" id="KW-0067">ATP-binding</keyword>
<keyword evidence="12" id="KW-0347">Helicase</keyword>
<dbReference type="SUPFAM" id="SSF52540">
    <property type="entry name" value="P-loop containing nucleoside triphosphate hydrolases"/>
    <property type="match status" value="2"/>
</dbReference>
<comment type="similarity">
    <text evidence="1">Belongs to the helicase family. RecQ subfamily.</text>
</comment>
<dbReference type="GO" id="GO:0004386">
    <property type="term" value="F:helicase activity"/>
    <property type="evidence" value="ECO:0007669"/>
    <property type="project" value="UniProtKB-KW"/>
</dbReference>
<dbReference type="Proteomes" id="UP000295060">
    <property type="component" value="Unassembled WGS sequence"/>
</dbReference>
<evidence type="ECO:0000256" key="8">
    <source>
        <dbReference type="ARBA" id="ARBA00034808"/>
    </source>
</evidence>
<dbReference type="InterPro" id="IPR027417">
    <property type="entry name" value="P-loop_NTPase"/>
</dbReference>